<evidence type="ECO:0000313" key="2">
    <source>
        <dbReference type="EMBL" id="MFC5567506.1"/>
    </source>
</evidence>
<proteinExistence type="predicted"/>
<keyword evidence="1" id="KW-1133">Transmembrane helix</keyword>
<dbReference type="EMBL" id="JBHSNA010000015">
    <property type="protein sequence ID" value="MFC5567506.1"/>
    <property type="molecule type" value="Genomic_DNA"/>
</dbReference>
<evidence type="ECO:0000313" key="3">
    <source>
        <dbReference type="Proteomes" id="UP001596056"/>
    </source>
</evidence>
<feature type="transmembrane region" description="Helical" evidence="1">
    <location>
        <begin position="9"/>
        <end position="27"/>
    </location>
</feature>
<dbReference type="RefSeq" id="WP_209841064.1">
    <property type="nucleotide sequence ID" value="NZ_JAGGJP010000009.1"/>
</dbReference>
<protein>
    <recommendedName>
        <fullName evidence="4">AI-2E family transporter</fullName>
    </recommendedName>
</protein>
<dbReference type="Proteomes" id="UP001596056">
    <property type="component" value="Unassembled WGS sequence"/>
</dbReference>
<evidence type="ECO:0008006" key="4">
    <source>
        <dbReference type="Google" id="ProtNLM"/>
    </source>
</evidence>
<name>A0ABW0SEY0_9RHOB</name>
<organism evidence="2 3">
    <name type="scientific">Rubellimicrobium aerolatum</name>
    <dbReference type="NCBI Taxonomy" id="490979"/>
    <lineage>
        <taxon>Bacteria</taxon>
        <taxon>Pseudomonadati</taxon>
        <taxon>Pseudomonadota</taxon>
        <taxon>Alphaproteobacteria</taxon>
        <taxon>Rhodobacterales</taxon>
        <taxon>Roseobacteraceae</taxon>
        <taxon>Rubellimicrobium</taxon>
    </lineage>
</organism>
<reference evidence="3" key="1">
    <citation type="journal article" date="2019" name="Int. J. Syst. Evol. Microbiol.">
        <title>The Global Catalogue of Microorganisms (GCM) 10K type strain sequencing project: providing services to taxonomists for standard genome sequencing and annotation.</title>
        <authorList>
            <consortium name="The Broad Institute Genomics Platform"/>
            <consortium name="The Broad Institute Genome Sequencing Center for Infectious Disease"/>
            <person name="Wu L."/>
            <person name="Ma J."/>
        </authorList>
    </citation>
    <scope>NUCLEOTIDE SEQUENCE [LARGE SCALE GENOMIC DNA]</scope>
    <source>
        <strain evidence="3">KACC 11588</strain>
    </source>
</reference>
<keyword evidence="1" id="KW-0812">Transmembrane</keyword>
<keyword evidence="1" id="KW-0472">Membrane</keyword>
<comment type="caution">
    <text evidence="2">The sequence shown here is derived from an EMBL/GenBank/DDBJ whole genome shotgun (WGS) entry which is preliminary data.</text>
</comment>
<sequence>MLAALRERALAWMTAVAAVLFLLRFALPDLMIDLATLALVPLTARVAAPAPSWLGRATR</sequence>
<gene>
    <name evidence="2" type="ORF">ACFPOC_13920</name>
</gene>
<keyword evidence="3" id="KW-1185">Reference proteome</keyword>
<accession>A0ABW0SEY0</accession>
<evidence type="ECO:0000256" key="1">
    <source>
        <dbReference type="SAM" id="Phobius"/>
    </source>
</evidence>